<keyword evidence="2 4" id="KW-0547">Nucleotide-binding</keyword>
<evidence type="ECO:0000313" key="6">
    <source>
        <dbReference type="EMBL" id="QBX57576.1"/>
    </source>
</evidence>
<evidence type="ECO:0000256" key="1">
    <source>
        <dbReference type="ARBA" id="ARBA00010638"/>
    </source>
</evidence>
<feature type="binding site" evidence="4">
    <location>
        <position position="44"/>
    </location>
    <ligand>
        <name>substrate</name>
    </ligand>
</feature>
<keyword evidence="3 4" id="KW-0067">ATP-binding</keyword>
<name>A0A4P7IJH2_9ACTN</name>
<protein>
    <recommendedName>
        <fullName evidence="5">5-formyltetrahydrofolate cyclo-ligase</fullName>
        <ecNumber evidence="5">6.3.3.2</ecNumber>
    </recommendedName>
</protein>
<keyword evidence="6" id="KW-0436">Ligase</keyword>
<dbReference type="GO" id="GO:0005524">
    <property type="term" value="F:ATP binding"/>
    <property type="evidence" value="ECO:0007669"/>
    <property type="project" value="UniProtKB-KW"/>
</dbReference>
<dbReference type="SUPFAM" id="SSF100950">
    <property type="entry name" value="NagB/RpiA/CoA transferase-like"/>
    <property type="match status" value="1"/>
</dbReference>
<dbReference type="Pfam" id="PF01812">
    <property type="entry name" value="5-FTHF_cyc-lig"/>
    <property type="match status" value="1"/>
</dbReference>
<comment type="catalytic activity">
    <reaction evidence="5">
        <text>(6S)-5-formyl-5,6,7,8-tetrahydrofolate + ATP = (6R)-5,10-methenyltetrahydrofolate + ADP + phosphate</text>
        <dbReference type="Rhea" id="RHEA:10488"/>
        <dbReference type="ChEBI" id="CHEBI:30616"/>
        <dbReference type="ChEBI" id="CHEBI:43474"/>
        <dbReference type="ChEBI" id="CHEBI:57455"/>
        <dbReference type="ChEBI" id="CHEBI:57457"/>
        <dbReference type="ChEBI" id="CHEBI:456216"/>
        <dbReference type="EC" id="6.3.3.2"/>
    </reaction>
</comment>
<dbReference type="EMBL" id="CP038436">
    <property type="protein sequence ID" value="QBX57576.1"/>
    <property type="molecule type" value="Genomic_DNA"/>
</dbReference>
<organism evidence="6 7">
    <name type="scientific">Nocardioides seonyuensis</name>
    <dbReference type="NCBI Taxonomy" id="2518371"/>
    <lineage>
        <taxon>Bacteria</taxon>
        <taxon>Bacillati</taxon>
        <taxon>Actinomycetota</taxon>
        <taxon>Actinomycetes</taxon>
        <taxon>Propionibacteriales</taxon>
        <taxon>Nocardioidaceae</taxon>
        <taxon>Nocardioides</taxon>
    </lineage>
</organism>
<keyword evidence="5" id="KW-0460">Magnesium</keyword>
<evidence type="ECO:0000256" key="3">
    <source>
        <dbReference type="ARBA" id="ARBA00022840"/>
    </source>
</evidence>
<feature type="binding site" evidence="4">
    <location>
        <position position="49"/>
    </location>
    <ligand>
        <name>substrate</name>
    </ligand>
</feature>
<dbReference type="GO" id="GO:0035999">
    <property type="term" value="P:tetrahydrofolate interconversion"/>
    <property type="evidence" value="ECO:0007669"/>
    <property type="project" value="TreeGrafter"/>
</dbReference>
<evidence type="ECO:0000256" key="4">
    <source>
        <dbReference type="PIRSR" id="PIRSR006806-1"/>
    </source>
</evidence>
<comment type="similarity">
    <text evidence="1 5">Belongs to the 5-formyltetrahydrofolate cyclo-ligase family.</text>
</comment>
<dbReference type="OrthoDB" id="3242798at2"/>
<dbReference type="PANTHER" id="PTHR23407:SF1">
    <property type="entry name" value="5-FORMYLTETRAHYDROFOLATE CYCLO-LIGASE"/>
    <property type="match status" value="1"/>
</dbReference>
<dbReference type="InterPro" id="IPR037171">
    <property type="entry name" value="NagB/RpiA_transferase-like"/>
</dbReference>
<sequence>MRASVLAARTLRPPAARDAAAEAIRAQALAWEAVSRARTVAAYVSVGTEPGTRPLLDALLASGTRVLLPVLLDDNDLDWAAYTGPDDIMSAARGLQEPTGATLGVDAVRAADVVLVPGLAVSPAGDRLGRGGGSYDRALARVGSGTPTAVVLYDDEVGLAVPVEAHDRRVSHALAPRGVVALTALDG</sequence>
<dbReference type="AlphaFoldDB" id="A0A4P7IJH2"/>
<evidence type="ECO:0000256" key="2">
    <source>
        <dbReference type="ARBA" id="ARBA00022741"/>
    </source>
</evidence>
<dbReference type="KEGG" id="nsn:EXE58_11450"/>
<accession>A0A4P7IJH2</accession>
<dbReference type="GO" id="GO:0046872">
    <property type="term" value="F:metal ion binding"/>
    <property type="evidence" value="ECO:0007669"/>
    <property type="project" value="UniProtKB-KW"/>
</dbReference>
<gene>
    <name evidence="6" type="ORF">EXE58_11450</name>
</gene>
<feature type="binding site" evidence="4">
    <location>
        <begin position="127"/>
        <end position="135"/>
    </location>
    <ligand>
        <name>ATP</name>
        <dbReference type="ChEBI" id="CHEBI:30616"/>
    </ligand>
</feature>
<dbReference type="GO" id="GO:0009396">
    <property type="term" value="P:folic acid-containing compound biosynthetic process"/>
    <property type="evidence" value="ECO:0007669"/>
    <property type="project" value="TreeGrafter"/>
</dbReference>
<evidence type="ECO:0000313" key="7">
    <source>
        <dbReference type="Proteomes" id="UP000294853"/>
    </source>
</evidence>
<dbReference type="PANTHER" id="PTHR23407">
    <property type="entry name" value="ATPASE INHIBITOR/5-FORMYLTETRAHYDROFOLATE CYCLO-LIGASE"/>
    <property type="match status" value="1"/>
</dbReference>
<keyword evidence="7" id="KW-1185">Reference proteome</keyword>
<keyword evidence="5" id="KW-0479">Metal-binding</keyword>
<reference evidence="6 7" key="1">
    <citation type="submission" date="2019-03" db="EMBL/GenBank/DDBJ databases">
        <title>Three New Species of Nocardioides, Nocardioides euryhalodurans sp. nov., Nocardioides seonyuensis sp. nov. and Nocardioides eburneoflavus sp. nov. Iolated from Soil.</title>
        <authorList>
            <person name="Roh S.G."/>
            <person name="Lee C."/>
            <person name="Kim M.-K."/>
            <person name="Kim S.B."/>
        </authorList>
    </citation>
    <scope>NUCLEOTIDE SEQUENCE [LARGE SCALE GENOMIC DNA]</scope>
    <source>
        <strain evidence="6 7">MMS17-SY207-3</strain>
    </source>
</reference>
<dbReference type="Proteomes" id="UP000294853">
    <property type="component" value="Chromosome"/>
</dbReference>
<dbReference type="GO" id="GO:0030272">
    <property type="term" value="F:5-formyltetrahydrofolate cyclo-ligase activity"/>
    <property type="evidence" value="ECO:0007669"/>
    <property type="project" value="UniProtKB-EC"/>
</dbReference>
<dbReference type="PIRSF" id="PIRSF006806">
    <property type="entry name" value="FTHF_cligase"/>
    <property type="match status" value="1"/>
</dbReference>
<dbReference type="Gene3D" id="3.40.50.10420">
    <property type="entry name" value="NagB/RpiA/CoA transferase-like"/>
    <property type="match status" value="1"/>
</dbReference>
<comment type="cofactor">
    <cofactor evidence="5">
        <name>Mg(2+)</name>
        <dbReference type="ChEBI" id="CHEBI:18420"/>
    </cofactor>
</comment>
<dbReference type="InterPro" id="IPR024185">
    <property type="entry name" value="FTHF_cligase-like_sf"/>
</dbReference>
<dbReference type="InterPro" id="IPR002698">
    <property type="entry name" value="FTHF_cligase"/>
</dbReference>
<dbReference type="EC" id="6.3.3.2" evidence="5"/>
<evidence type="ECO:0000256" key="5">
    <source>
        <dbReference type="RuleBase" id="RU361279"/>
    </source>
</evidence>
<proteinExistence type="inferred from homology"/>
<dbReference type="NCBIfam" id="TIGR02727">
    <property type="entry name" value="MTHFS_bact"/>
    <property type="match status" value="1"/>
</dbReference>